<feature type="domain" description="BED-type" evidence="6">
    <location>
        <begin position="62"/>
        <end position="126"/>
    </location>
</feature>
<dbReference type="GO" id="GO:1990837">
    <property type="term" value="F:sequence-specific double-stranded DNA binding"/>
    <property type="evidence" value="ECO:0007669"/>
    <property type="project" value="TreeGrafter"/>
</dbReference>
<feature type="region of interest" description="Disordered" evidence="5">
    <location>
        <begin position="1"/>
        <end position="66"/>
    </location>
</feature>
<dbReference type="Pfam" id="PF02892">
    <property type="entry name" value="zf-BED"/>
    <property type="match status" value="1"/>
</dbReference>
<gene>
    <name evidence="7" type="ORF">PVAP13_7NG218117</name>
</gene>
<sequence>MGFRGDDEEDLAADGEELLGSNAAIDLDPEDQGLPLGSPGSGTASARTATTSADGASRKRRSSTSKVWKDFDEIFEVIYGNERRTGARCKHCKKELIGKSTHSTGHLNRHILICPVLKSRNAMAQS</sequence>
<feature type="compositionally biased region" description="Acidic residues" evidence="5">
    <location>
        <begin position="1"/>
        <end position="17"/>
    </location>
</feature>
<dbReference type="EMBL" id="CM029050">
    <property type="protein sequence ID" value="KAG2567126.1"/>
    <property type="molecule type" value="Genomic_DNA"/>
</dbReference>
<dbReference type="AlphaFoldDB" id="A0A8T0Q876"/>
<evidence type="ECO:0000256" key="4">
    <source>
        <dbReference type="PROSITE-ProRule" id="PRU00027"/>
    </source>
</evidence>
<keyword evidence="2 4" id="KW-0863">Zinc-finger</keyword>
<dbReference type="GO" id="GO:0006357">
    <property type="term" value="P:regulation of transcription by RNA polymerase II"/>
    <property type="evidence" value="ECO:0007669"/>
    <property type="project" value="TreeGrafter"/>
</dbReference>
<reference evidence="7" key="1">
    <citation type="submission" date="2020-05" db="EMBL/GenBank/DDBJ databases">
        <title>WGS assembly of Panicum virgatum.</title>
        <authorList>
            <person name="Lovell J.T."/>
            <person name="Jenkins J."/>
            <person name="Shu S."/>
            <person name="Juenger T.E."/>
            <person name="Schmutz J."/>
        </authorList>
    </citation>
    <scope>NUCLEOTIDE SEQUENCE</scope>
    <source>
        <strain evidence="7">AP13</strain>
    </source>
</reference>
<dbReference type="InterPro" id="IPR053031">
    <property type="entry name" value="Cuticle_assoc_protein"/>
</dbReference>
<keyword evidence="3" id="KW-0862">Zinc</keyword>
<dbReference type="Proteomes" id="UP000823388">
    <property type="component" value="Chromosome 7N"/>
</dbReference>
<dbReference type="PROSITE" id="PS50808">
    <property type="entry name" value="ZF_BED"/>
    <property type="match status" value="1"/>
</dbReference>
<proteinExistence type="predicted"/>
<evidence type="ECO:0000313" key="7">
    <source>
        <dbReference type="EMBL" id="KAG2567126.1"/>
    </source>
</evidence>
<comment type="caution">
    <text evidence="7">The sequence shown here is derived from an EMBL/GenBank/DDBJ whole genome shotgun (WGS) entry which is preliminary data.</text>
</comment>
<feature type="compositionally biased region" description="Low complexity" evidence="5">
    <location>
        <begin position="37"/>
        <end position="55"/>
    </location>
</feature>
<dbReference type="InterPro" id="IPR003656">
    <property type="entry name" value="Znf_BED"/>
</dbReference>
<dbReference type="GO" id="GO:0005634">
    <property type="term" value="C:nucleus"/>
    <property type="evidence" value="ECO:0007669"/>
    <property type="project" value="TreeGrafter"/>
</dbReference>
<evidence type="ECO:0000313" key="8">
    <source>
        <dbReference type="Proteomes" id="UP000823388"/>
    </source>
</evidence>
<keyword evidence="8" id="KW-1185">Reference proteome</keyword>
<evidence type="ECO:0000256" key="5">
    <source>
        <dbReference type="SAM" id="MobiDB-lite"/>
    </source>
</evidence>
<accession>A0A8T0Q876</accession>
<evidence type="ECO:0000256" key="1">
    <source>
        <dbReference type="ARBA" id="ARBA00022723"/>
    </source>
</evidence>
<name>A0A8T0Q876_PANVG</name>
<evidence type="ECO:0000259" key="6">
    <source>
        <dbReference type="PROSITE" id="PS50808"/>
    </source>
</evidence>
<protein>
    <recommendedName>
        <fullName evidence="6">BED-type domain-containing protein</fullName>
    </recommendedName>
</protein>
<dbReference type="PANTHER" id="PTHR34396">
    <property type="entry name" value="OS03G0264950 PROTEIN-RELATED"/>
    <property type="match status" value="1"/>
</dbReference>
<dbReference type="GO" id="GO:0008270">
    <property type="term" value="F:zinc ion binding"/>
    <property type="evidence" value="ECO:0007669"/>
    <property type="project" value="UniProtKB-KW"/>
</dbReference>
<dbReference type="PANTHER" id="PTHR34396:SF25">
    <property type="entry name" value="BOUNDARY ELEMENT ASSOCIATED FACTOR"/>
    <property type="match status" value="1"/>
</dbReference>
<dbReference type="SUPFAM" id="SSF57667">
    <property type="entry name" value="beta-beta-alpha zinc fingers"/>
    <property type="match status" value="1"/>
</dbReference>
<dbReference type="SMART" id="SM00614">
    <property type="entry name" value="ZnF_BED"/>
    <property type="match status" value="1"/>
</dbReference>
<keyword evidence="1" id="KW-0479">Metal-binding</keyword>
<dbReference type="InterPro" id="IPR036236">
    <property type="entry name" value="Znf_C2H2_sf"/>
</dbReference>
<evidence type="ECO:0000256" key="3">
    <source>
        <dbReference type="ARBA" id="ARBA00022833"/>
    </source>
</evidence>
<organism evidence="7 8">
    <name type="scientific">Panicum virgatum</name>
    <name type="common">Blackwell switchgrass</name>
    <dbReference type="NCBI Taxonomy" id="38727"/>
    <lineage>
        <taxon>Eukaryota</taxon>
        <taxon>Viridiplantae</taxon>
        <taxon>Streptophyta</taxon>
        <taxon>Embryophyta</taxon>
        <taxon>Tracheophyta</taxon>
        <taxon>Spermatophyta</taxon>
        <taxon>Magnoliopsida</taxon>
        <taxon>Liliopsida</taxon>
        <taxon>Poales</taxon>
        <taxon>Poaceae</taxon>
        <taxon>PACMAD clade</taxon>
        <taxon>Panicoideae</taxon>
        <taxon>Panicodae</taxon>
        <taxon>Paniceae</taxon>
        <taxon>Panicinae</taxon>
        <taxon>Panicum</taxon>
        <taxon>Panicum sect. Hiantes</taxon>
    </lineage>
</organism>
<evidence type="ECO:0000256" key="2">
    <source>
        <dbReference type="ARBA" id="ARBA00022771"/>
    </source>
</evidence>